<protein>
    <submittedName>
        <fullName evidence="3">Uncharacterized protein</fullName>
    </submittedName>
</protein>
<proteinExistence type="predicted"/>
<sequence>MRHLVILDEGEMRVSRGQYGDLATNGLSSVKPSANAQFQSKSHRHGLPTGLTSAAGILITFFSSFLSVCRPSLHLSISIEPGFSEAKIATERSHETQSPRQAGGRERRRKTKA</sequence>
<evidence type="ECO:0000313" key="3">
    <source>
        <dbReference type="EMBL" id="RCI09085.1"/>
    </source>
</evidence>
<gene>
    <name evidence="3" type="ORF">L249_5068</name>
</gene>
<evidence type="ECO:0000313" key="4">
    <source>
        <dbReference type="Proteomes" id="UP000253664"/>
    </source>
</evidence>
<evidence type="ECO:0000256" key="2">
    <source>
        <dbReference type="SAM" id="Phobius"/>
    </source>
</evidence>
<name>A0A367L3S2_9HYPO</name>
<comment type="caution">
    <text evidence="3">The sequence shown here is derived from an EMBL/GenBank/DDBJ whole genome shotgun (WGS) entry which is preliminary data.</text>
</comment>
<keyword evidence="2" id="KW-1133">Transmembrane helix</keyword>
<dbReference type="Proteomes" id="UP000253664">
    <property type="component" value="Unassembled WGS sequence"/>
</dbReference>
<dbReference type="EMBL" id="LKCN02000017">
    <property type="protein sequence ID" value="RCI09085.1"/>
    <property type="molecule type" value="Genomic_DNA"/>
</dbReference>
<feature type="transmembrane region" description="Helical" evidence="2">
    <location>
        <begin position="50"/>
        <end position="69"/>
    </location>
</feature>
<accession>A0A367L3S2</accession>
<keyword evidence="2" id="KW-0812">Transmembrane</keyword>
<evidence type="ECO:0000256" key="1">
    <source>
        <dbReference type="SAM" id="MobiDB-lite"/>
    </source>
</evidence>
<keyword evidence="4" id="KW-1185">Reference proteome</keyword>
<keyword evidence="2" id="KW-0472">Membrane</keyword>
<feature type="region of interest" description="Disordered" evidence="1">
    <location>
        <begin position="88"/>
        <end position="113"/>
    </location>
</feature>
<dbReference type="AlphaFoldDB" id="A0A367L3S2"/>
<feature type="compositionally biased region" description="Basic and acidic residues" evidence="1">
    <location>
        <begin position="88"/>
        <end position="97"/>
    </location>
</feature>
<reference evidence="3 4" key="1">
    <citation type="journal article" date="2015" name="BMC Genomics">
        <title>Insights from the genome of Ophiocordyceps polyrhachis-furcata to pathogenicity and host specificity in insect fungi.</title>
        <authorList>
            <person name="Wichadakul D."/>
            <person name="Kobmoo N."/>
            <person name="Ingsriswang S."/>
            <person name="Tangphatsornruang S."/>
            <person name="Chantasingh D."/>
            <person name="Luangsa-ard J.J."/>
            <person name="Eurwilaichitr L."/>
        </authorList>
    </citation>
    <scope>NUCLEOTIDE SEQUENCE [LARGE SCALE GENOMIC DNA]</scope>
    <source>
        <strain evidence="3 4">BCC 54312</strain>
    </source>
</reference>
<organism evidence="3 4">
    <name type="scientific">Ophiocordyceps polyrhachis-furcata BCC 54312</name>
    <dbReference type="NCBI Taxonomy" id="1330021"/>
    <lineage>
        <taxon>Eukaryota</taxon>
        <taxon>Fungi</taxon>
        <taxon>Dikarya</taxon>
        <taxon>Ascomycota</taxon>
        <taxon>Pezizomycotina</taxon>
        <taxon>Sordariomycetes</taxon>
        <taxon>Hypocreomycetidae</taxon>
        <taxon>Hypocreales</taxon>
        <taxon>Ophiocordycipitaceae</taxon>
        <taxon>Ophiocordyceps</taxon>
    </lineage>
</organism>